<feature type="chain" id="PRO_5030504378" evidence="2">
    <location>
        <begin position="36"/>
        <end position="578"/>
    </location>
</feature>
<evidence type="ECO:0000256" key="2">
    <source>
        <dbReference type="SAM" id="SignalP"/>
    </source>
</evidence>
<accession>A0A7S0H6W4</accession>
<dbReference type="AlphaFoldDB" id="A0A7S0H6W4"/>
<proteinExistence type="predicted"/>
<evidence type="ECO:0000313" key="3">
    <source>
        <dbReference type="EMBL" id="CAD8464211.1"/>
    </source>
</evidence>
<organism evidence="3">
    <name type="scientific">Amorphochlora amoebiformis</name>
    <dbReference type="NCBI Taxonomy" id="1561963"/>
    <lineage>
        <taxon>Eukaryota</taxon>
        <taxon>Sar</taxon>
        <taxon>Rhizaria</taxon>
        <taxon>Cercozoa</taxon>
        <taxon>Chlorarachniophyceae</taxon>
        <taxon>Amorphochlora</taxon>
    </lineage>
</organism>
<feature type="compositionally biased region" description="Low complexity" evidence="1">
    <location>
        <begin position="92"/>
        <end position="106"/>
    </location>
</feature>
<keyword evidence="2" id="KW-0732">Signal</keyword>
<reference evidence="3" key="1">
    <citation type="submission" date="2021-01" db="EMBL/GenBank/DDBJ databases">
        <authorList>
            <person name="Corre E."/>
            <person name="Pelletier E."/>
            <person name="Niang G."/>
            <person name="Scheremetjew M."/>
            <person name="Finn R."/>
            <person name="Kale V."/>
            <person name="Holt S."/>
            <person name="Cochrane G."/>
            <person name="Meng A."/>
            <person name="Brown T."/>
            <person name="Cohen L."/>
        </authorList>
    </citation>
    <scope>NUCLEOTIDE SEQUENCE</scope>
    <source>
        <strain evidence="3">CCMP2058</strain>
    </source>
</reference>
<feature type="region of interest" description="Disordered" evidence="1">
    <location>
        <begin position="80"/>
        <end position="111"/>
    </location>
</feature>
<name>A0A7S0H6W4_9EUKA</name>
<gene>
    <name evidence="3" type="ORF">LAMO00422_LOCUS23177</name>
</gene>
<sequence length="578" mass="65345">MMRQRYLRKGPEHILPAAITVFLLLLLPGSNQTKARMCSAMGIAAGLKATAGDPRGGDSRGLTLSGTLVSVKQRLRKSVNLELELERPPAQTNTSSISATNTSSHSKANISPISASNFSPISFPTPPMKQDSKHALLREKVIESGGRMIRRHLNQTTLSNTNKKRRSFIEFGNVAKEWRAKKKHLEFVSQSFTYSSSFQGPKPGFFYGRDEARLGYHWDEFPYPTKEEWEELVLLGTQDQRNQKDQAVSSFRVVRDEKGLVRTLNDPTANVLPPEPNIKVTRDGLEMPSEWKGVVEEEIAHEHIVNLMSQPGKSIHGRYQNLFIPPPPNSAARFEGWKQGYYFGTGPFGSGYYRDFYQDLLLLAKQNELAKNGSIKTIEQLKIEESIAKGNLEIKGPGTNRFKGLDESGNPIDSRLESSGPFALHEKTVEKMDQVVDGEKVGEIVFVGYKNMDGVGLPDMDEHKEQGRTFPLQMTPVDDLKAHLLRDDISNLNMTNLRAKSDYRTKAQKNLDKMWMGNLAKRRNSVMQGKSYRERIQQMNQKLSQMTEFHDMLRITEFGEFEGKDADRLGRVSLKRPR</sequence>
<feature type="signal peptide" evidence="2">
    <location>
        <begin position="1"/>
        <end position="35"/>
    </location>
</feature>
<evidence type="ECO:0000256" key="1">
    <source>
        <dbReference type="SAM" id="MobiDB-lite"/>
    </source>
</evidence>
<dbReference type="EMBL" id="HBEM01033949">
    <property type="protein sequence ID" value="CAD8464211.1"/>
    <property type="molecule type" value="Transcribed_RNA"/>
</dbReference>
<protein>
    <submittedName>
        <fullName evidence="3">Uncharacterized protein</fullName>
    </submittedName>
</protein>